<gene>
    <name evidence="2" type="ORF">H8R02_14355</name>
</gene>
<evidence type="ECO:0000313" key="2">
    <source>
        <dbReference type="EMBL" id="MBC5765646.1"/>
    </source>
</evidence>
<organism evidence="2 3">
    <name type="scientific">Ramlibacter albus</name>
    <dbReference type="NCBI Taxonomy" id="2079448"/>
    <lineage>
        <taxon>Bacteria</taxon>
        <taxon>Pseudomonadati</taxon>
        <taxon>Pseudomonadota</taxon>
        <taxon>Betaproteobacteria</taxon>
        <taxon>Burkholderiales</taxon>
        <taxon>Comamonadaceae</taxon>
        <taxon>Ramlibacter</taxon>
    </lineage>
</organism>
<dbReference type="EMBL" id="JACORU010000005">
    <property type="protein sequence ID" value="MBC5765646.1"/>
    <property type="molecule type" value="Genomic_DNA"/>
</dbReference>
<dbReference type="GO" id="GO:0005829">
    <property type="term" value="C:cytosol"/>
    <property type="evidence" value="ECO:0007669"/>
    <property type="project" value="TreeGrafter"/>
</dbReference>
<dbReference type="InterPro" id="IPR036390">
    <property type="entry name" value="WH_DNA-bd_sf"/>
</dbReference>
<dbReference type="GO" id="GO:0003677">
    <property type="term" value="F:DNA binding"/>
    <property type="evidence" value="ECO:0007669"/>
    <property type="project" value="UniProtKB-KW"/>
</dbReference>
<protein>
    <submittedName>
        <fullName evidence="2">Rrf2 family transcriptional regulator</fullName>
    </submittedName>
</protein>
<reference evidence="2" key="1">
    <citation type="submission" date="2020-08" db="EMBL/GenBank/DDBJ databases">
        <title>Ramlibacter sp. GTP1 16S ribosomal RNA gene genome sequencing and assembly.</title>
        <authorList>
            <person name="Kang M."/>
        </authorList>
    </citation>
    <scope>NUCLEOTIDE SEQUENCE</scope>
    <source>
        <strain evidence="2">GTP1</strain>
    </source>
</reference>
<dbReference type="SUPFAM" id="SSF46785">
    <property type="entry name" value="Winged helix' DNA-binding domain"/>
    <property type="match status" value="1"/>
</dbReference>
<dbReference type="Pfam" id="PF02082">
    <property type="entry name" value="Rrf2"/>
    <property type="match status" value="1"/>
</dbReference>
<keyword evidence="1" id="KW-0238">DNA-binding</keyword>
<dbReference type="PROSITE" id="PS51197">
    <property type="entry name" value="HTH_RRF2_2"/>
    <property type="match status" value="1"/>
</dbReference>
<dbReference type="Proteomes" id="UP000596827">
    <property type="component" value="Unassembled WGS sequence"/>
</dbReference>
<dbReference type="PANTHER" id="PTHR33221:SF4">
    <property type="entry name" value="HTH-TYPE TRANSCRIPTIONAL REPRESSOR NSRR"/>
    <property type="match status" value="1"/>
</dbReference>
<proteinExistence type="predicted"/>
<dbReference type="PANTHER" id="PTHR33221">
    <property type="entry name" value="WINGED HELIX-TURN-HELIX TRANSCRIPTIONAL REGULATOR, RRF2 FAMILY"/>
    <property type="match status" value="1"/>
</dbReference>
<accession>A0A923M8H6</accession>
<dbReference type="GO" id="GO:0003700">
    <property type="term" value="F:DNA-binding transcription factor activity"/>
    <property type="evidence" value="ECO:0007669"/>
    <property type="project" value="TreeGrafter"/>
</dbReference>
<evidence type="ECO:0000256" key="1">
    <source>
        <dbReference type="ARBA" id="ARBA00023125"/>
    </source>
</evidence>
<keyword evidence="3" id="KW-1185">Reference proteome</keyword>
<sequence length="161" mass="16849">MKLTVFTDYSLRVLIYLATQPERRATIAEVAAAFSVPENHLVKVVHFLGKAGMLANVRGKGGGMQLATAPENIRVGNVIRATEGDPVLAECFAGGGCDCAIVPTCRLRGVLGEALVAFFGVLDSYTVADLVTNREQLAKILFAPPPAANPRPAEGTSPAAG</sequence>
<comment type="caution">
    <text evidence="2">The sequence shown here is derived from an EMBL/GenBank/DDBJ whole genome shotgun (WGS) entry which is preliminary data.</text>
</comment>
<dbReference type="InterPro" id="IPR000944">
    <property type="entry name" value="Tscrpt_reg_Rrf2"/>
</dbReference>
<evidence type="ECO:0000313" key="3">
    <source>
        <dbReference type="Proteomes" id="UP000596827"/>
    </source>
</evidence>
<dbReference type="AlphaFoldDB" id="A0A923M8H6"/>
<dbReference type="Gene3D" id="1.10.10.10">
    <property type="entry name" value="Winged helix-like DNA-binding domain superfamily/Winged helix DNA-binding domain"/>
    <property type="match status" value="1"/>
</dbReference>
<dbReference type="InterPro" id="IPR036388">
    <property type="entry name" value="WH-like_DNA-bd_sf"/>
</dbReference>
<name>A0A923M8H6_9BURK</name>
<dbReference type="NCBIfam" id="TIGR00738">
    <property type="entry name" value="rrf2_super"/>
    <property type="match status" value="1"/>
</dbReference>